<evidence type="ECO:0000313" key="11">
    <source>
        <dbReference type="EMBL" id="PIV64413.1"/>
    </source>
</evidence>
<protein>
    <recommendedName>
        <fullName evidence="4 9">D-3-phosphoglycerate dehydrogenase</fullName>
        <ecNumber evidence="9">1.1.1.95</ecNumber>
    </recommendedName>
</protein>
<dbReference type="FunFam" id="3.40.50.720:FF:000021">
    <property type="entry name" value="D-3-phosphoglycerate dehydrogenase"/>
    <property type="match status" value="1"/>
</dbReference>
<name>A0A2M7E9K7_9BACT</name>
<dbReference type="CDD" id="cd04902">
    <property type="entry name" value="ACT_3PGDH-xct"/>
    <property type="match status" value="1"/>
</dbReference>
<evidence type="ECO:0000259" key="10">
    <source>
        <dbReference type="PROSITE" id="PS51671"/>
    </source>
</evidence>
<dbReference type="SUPFAM" id="SSF52283">
    <property type="entry name" value="Formate/glycerate dehydrogenase catalytic domain-like"/>
    <property type="match status" value="1"/>
</dbReference>
<dbReference type="InterPro" id="IPR002912">
    <property type="entry name" value="ACT_dom"/>
</dbReference>
<dbReference type="Gene3D" id="3.40.50.720">
    <property type="entry name" value="NAD(P)-binding Rossmann-like Domain"/>
    <property type="match status" value="2"/>
</dbReference>
<dbReference type="Gene3D" id="3.30.1330.90">
    <property type="entry name" value="D-3-phosphoglycerate dehydrogenase, domain 3"/>
    <property type="match status" value="1"/>
</dbReference>
<dbReference type="InterPro" id="IPR029009">
    <property type="entry name" value="ASB_dom_sf"/>
</dbReference>
<dbReference type="GO" id="GO:0004617">
    <property type="term" value="F:phosphoglycerate dehydrogenase activity"/>
    <property type="evidence" value="ECO:0007669"/>
    <property type="project" value="UniProtKB-UniRule"/>
</dbReference>
<evidence type="ECO:0000313" key="12">
    <source>
        <dbReference type="Proteomes" id="UP000228886"/>
    </source>
</evidence>
<dbReference type="InterPro" id="IPR006139">
    <property type="entry name" value="D-isomer_2_OHA_DH_cat_dom"/>
</dbReference>
<dbReference type="Pfam" id="PF00389">
    <property type="entry name" value="2-Hacid_dh"/>
    <property type="match status" value="1"/>
</dbReference>
<accession>A0A2M7E9K7</accession>
<evidence type="ECO:0000256" key="2">
    <source>
        <dbReference type="ARBA" id="ARBA00005216"/>
    </source>
</evidence>
<evidence type="ECO:0000256" key="9">
    <source>
        <dbReference type="RuleBase" id="RU363003"/>
    </source>
</evidence>
<proteinExistence type="inferred from homology"/>
<dbReference type="Pfam" id="PF19304">
    <property type="entry name" value="PGDH_inter"/>
    <property type="match status" value="1"/>
</dbReference>
<comment type="caution">
    <text evidence="11">The sequence shown here is derived from an EMBL/GenBank/DDBJ whole genome shotgun (WGS) entry which is preliminary data.</text>
</comment>
<feature type="domain" description="ACT" evidence="10">
    <location>
        <begin position="453"/>
        <end position="525"/>
    </location>
</feature>
<gene>
    <name evidence="11" type="ORF">COS11_02340</name>
</gene>
<dbReference type="SUPFAM" id="SSF143548">
    <property type="entry name" value="Serine metabolism enzymes domain"/>
    <property type="match status" value="1"/>
</dbReference>
<dbReference type="NCBIfam" id="TIGR01327">
    <property type="entry name" value="PGDH"/>
    <property type="match status" value="1"/>
</dbReference>
<dbReference type="Proteomes" id="UP000228886">
    <property type="component" value="Unassembled WGS sequence"/>
</dbReference>
<evidence type="ECO:0000256" key="6">
    <source>
        <dbReference type="ARBA" id="ARBA00023027"/>
    </source>
</evidence>
<dbReference type="InterPro" id="IPR029752">
    <property type="entry name" value="D-isomer_DH_CS1"/>
</dbReference>
<dbReference type="UniPathway" id="UPA00135">
    <property type="reaction ID" value="UER00196"/>
</dbReference>
<dbReference type="InterPro" id="IPR006236">
    <property type="entry name" value="PGDH"/>
</dbReference>
<dbReference type="SUPFAM" id="SSF51735">
    <property type="entry name" value="NAD(P)-binding Rossmann-fold domains"/>
    <property type="match status" value="1"/>
</dbReference>
<dbReference type="FunFam" id="3.30.70.260:FF:000008">
    <property type="entry name" value="D-3-phosphoglycerate dehydrogenase, chloroplastic"/>
    <property type="match status" value="1"/>
</dbReference>
<dbReference type="PROSITE" id="PS51671">
    <property type="entry name" value="ACT"/>
    <property type="match status" value="1"/>
</dbReference>
<comment type="catalytic activity">
    <reaction evidence="7">
        <text>(R)-2-hydroxyglutarate + NAD(+) = 2-oxoglutarate + NADH + H(+)</text>
        <dbReference type="Rhea" id="RHEA:49612"/>
        <dbReference type="ChEBI" id="CHEBI:15378"/>
        <dbReference type="ChEBI" id="CHEBI:15801"/>
        <dbReference type="ChEBI" id="CHEBI:16810"/>
        <dbReference type="ChEBI" id="CHEBI:57540"/>
        <dbReference type="ChEBI" id="CHEBI:57945"/>
        <dbReference type="EC" id="1.1.1.399"/>
    </reaction>
</comment>
<dbReference type="AlphaFoldDB" id="A0A2M7E9K7"/>
<evidence type="ECO:0000256" key="4">
    <source>
        <dbReference type="ARBA" id="ARBA00021582"/>
    </source>
</evidence>
<dbReference type="InterPro" id="IPR029753">
    <property type="entry name" value="D-isomer_DH_CS"/>
</dbReference>
<dbReference type="Pfam" id="PF02826">
    <property type="entry name" value="2-Hacid_dh_C"/>
    <property type="match status" value="1"/>
</dbReference>
<comment type="function">
    <text evidence="1">Catalyzes the reversible oxidation of 3-phospho-D-glycerate to 3-phosphonooxypyruvate, the first step of the phosphorylated L-serine biosynthesis pathway. Also catalyzes the reversible oxidation of 2-hydroxyglutarate to 2-oxoglutarate.</text>
</comment>
<reference evidence="12" key="1">
    <citation type="submission" date="2017-09" db="EMBL/GenBank/DDBJ databases">
        <title>Depth-based differentiation of microbial function through sediment-hosted aquifers and enrichment of novel symbionts in the deep terrestrial subsurface.</title>
        <authorList>
            <person name="Probst A.J."/>
            <person name="Ladd B."/>
            <person name="Jarett J.K."/>
            <person name="Geller-Mcgrath D.E."/>
            <person name="Sieber C.M.K."/>
            <person name="Emerson J.B."/>
            <person name="Anantharaman K."/>
            <person name="Thomas B.C."/>
            <person name="Malmstrom R."/>
            <person name="Stieglmeier M."/>
            <person name="Klingl A."/>
            <person name="Woyke T."/>
            <person name="Ryan C.M."/>
            <person name="Banfield J.F."/>
        </authorList>
    </citation>
    <scope>NUCLEOTIDE SEQUENCE [LARGE SCALE GENOMIC DNA]</scope>
</reference>
<dbReference type="PROSITE" id="PS00065">
    <property type="entry name" value="D_2_HYDROXYACID_DH_1"/>
    <property type="match status" value="1"/>
</dbReference>
<evidence type="ECO:0000256" key="7">
    <source>
        <dbReference type="ARBA" id="ARBA00048126"/>
    </source>
</evidence>
<keyword evidence="9" id="KW-0718">Serine biosynthesis</keyword>
<dbReference type="CDD" id="cd12173">
    <property type="entry name" value="PGDH_4"/>
    <property type="match status" value="1"/>
</dbReference>
<dbReference type="InterPro" id="IPR006140">
    <property type="entry name" value="D-isomer_DH_NAD-bd"/>
</dbReference>
<keyword evidence="9" id="KW-0028">Amino-acid biosynthesis</keyword>
<evidence type="ECO:0000256" key="8">
    <source>
        <dbReference type="ARBA" id="ARBA00048731"/>
    </source>
</evidence>
<dbReference type="FunFam" id="3.30.1330.90:FF:000003">
    <property type="entry name" value="D-3-phosphoglycerate dehydrogenase"/>
    <property type="match status" value="1"/>
</dbReference>
<dbReference type="GO" id="GO:0006564">
    <property type="term" value="P:L-serine biosynthetic process"/>
    <property type="evidence" value="ECO:0007669"/>
    <property type="project" value="UniProtKB-UniRule"/>
</dbReference>
<keyword evidence="5 9" id="KW-0560">Oxidoreductase</keyword>
<comment type="catalytic activity">
    <reaction evidence="8 9">
        <text>(2R)-3-phosphoglycerate + NAD(+) = 3-phosphooxypyruvate + NADH + H(+)</text>
        <dbReference type="Rhea" id="RHEA:12641"/>
        <dbReference type="ChEBI" id="CHEBI:15378"/>
        <dbReference type="ChEBI" id="CHEBI:18110"/>
        <dbReference type="ChEBI" id="CHEBI:57540"/>
        <dbReference type="ChEBI" id="CHEBI:57945"/>
        <dbReference type="ChEBI" id="CHEBI:58272"/>
        <dbReference type="EC" id="1.1.1.95"/>
    </reaction>
</comment>
<dbReference type="EMBL" id="PETL01000114">
    <property type="protein sequence ID" value="PIV64413.1"/>
    <property type="molecule type" value="Genomic_DNA"/>
</dbReference>
<dbReference type="InterPro" id="IPR045626">
    <property type="entry name" value="PGDH_ASB_dom"/>
</dbReference>
<evidence type="ECO:0000256" key="1">
    <source>
        <dbReference type="ARBA" id="ARBA00003800"/>
    </source>
</evidence>
<dbReference type="PANTHER" id="PTHR42938:SF47">
    <property type="entry name" value="HYDROXYPYRUVATE REDUCTASE"/>
    <property type="match status" value="1"/>
</dbReference>
<dbReference type="InterPro" id="IPR045865">
    <property type="entry name" value="ACT-like_dom_sf"/>
</dbReference>
<comment type="similarity">
    <text evidence="3 9">Belongs to the D-isomer specific 2-hydroxyacid dehydrogenase family.</text>
</comment>
<dbReference type="EC" id="1.1.1.95" evidence="9"/>
<dbReference type="GO" id="GO:0051287">
    <property type="term" value="F:NAD binding"/>
    <property type="evidence" value="ECO:0007669"/>
    <property type="project" value="UniProtKB-UniRule"/>
</dbReference>
<dbReference type="Gene3D" id="3.30.70.260">
    <property type="match status" value="1"/>
</dbReference>
<dbReference type="PROSITE" id="PS00671">
    <property type="entry name" value="D_2_HYDROXYACID_DH_3"/>
    <property type="match status" value="1"/>
</dbReference>
<keyword evidence="6 9" id="KW-0520">NAD</keyword>
<dbReference type="PANTHER" id="PTHR42938">
    <property type="entry name" value="FORMATE DEHYDROGENASE 1"/>
    <property type="match status" value="1"/>
</dbReference>
<evidence type="ECO:0000256" key="3">
    <source>
        <dbReference type="ARBA" id="ARBA00005854"/>
    </source>
</evidence>
<dbReference type="InterPro" id="IPR036291">
    <property type="entry name" value="NAD(P)-bd_dom_sf"/>
</dbReference>
<dbReference type="SUPFAM" id="SSF55021">
    <property type="entry name" value="ACT-like"/>
    <property type="match status" value="1"/>
</dbReference>
<evidence type="ECO:0000256" key="5">
    <source>
        <dbReference type="ARBA" id="ARBA00023002"/>
    </source>
</evidence>
<organism evidence="11 12">
    <name type="scientific">bacterium (Candidatus Ratteibacteria) CG01_land_8_20_14_3_00_40_19</name>
    <dbReference type="NCBI Taxonomy" id="2014290"/>
    <lineage>
        <taxon>Bacteria</taxon>
        <taxon>Candidatus Ratteibacteria</taxon>
    </lineage>
</organism>
<sequence length="525" mass="56881">MKILVTDPLAKEGLDVLEKEGFEVDCKGKLSPEDLAKVIPGYDALIVRSGTRAPREVIEKATNLKVIGRAGVGLDNVDIEAATAKGIIVMNSPEGNTISTAEHTLAMILALARNIPQADCSLKSKVWEKKKFTGSELYGKTLGIIGLGRIGSYIARVAVSLGMKIVGHDPFISPEKAAKIPVKIVDLKELCRVSDYITVHTPLTSETKGIIGEKEFKLMKKGVRIINCARGGIIEERALCEALKEGKVKGAALDVYEKEPPLENPLLGFDNVITTPHLGASTQEAQINVARDIAQQICDVLKRKISRYAANIPAVDEKLAKIIGPYFILAEKIGILMGQLMPGNIMRIGIEYQGEIAEYDVSSLRNNLIKGLLKPSLGDQVNYVNAPLLAKERGIKISETKTISAEEFANLVSCKVETDNGDLAVSGTLLSKNDLRIVKIDGYPINALPQDYLLICRNEDKPGIIGQIGTILGEREINIAGMTLGRKKKGGLAITVLNIDRVIPTDDLKRIQEISAVKSAKLVKL</sequence>
<dbReference type="Pfam" id="PF01842">
    <property type="entry name" value="ACT"/>
    <property type="match status" value="1"/>
</dbReference>
<comment type="pathway">
    <text evidence="2 9">Amino-acid biosynthesis; L-serine biosynthesis; L-serine from 3-phospho-D-glycerate: step 1/3.</text>
</comment>